<feature type="non-terminal residue" evidence="1">
    <location>
        <position position="1"/>
    </location>
</feature>
<keyword evidence="1" id="KW-0648">Protein biosynthesis</keyword>
<keyword evidence="1" id="KW-0396">Initiation factor</keyword>
<evidence type="ECO:0000313" key="1">
    <source>
        <dbReference type="EMBL" id="KAJ1674375.1"/>
    </source>
</evidence>
<sequence length="847" mass="93405">PSVETFLKAAPVVQRCARMRAPRQIDCESWSRRRLASILEQAVTSSGSSTDVQVASAAWLLGYWLMAGCSTEFTLSSSKSGYNVARIEKYAQNVDPAATVHVDDAIHILDAAGKSLLAPLIRAAGFLDHSSKRKTMPEWFVREDLDLIRRVFLGGCSAASSSGSSPYASEFGNAARVIHIADAELALKLQYLARCSGFRVACTNSGCGFEIDLSRAEATSADGRHYTWDFRVEALGADRYYGFCVDGNHRFLLGDLTETHNTKLLDKIRQTNVQDQEAGGITQQIGATFFPRDTLDKKIAPVNTTGKVKIRIPGLLTLDTPGHSHFGAIRARGSKLCNIAVLVVDIMHGLEPQTIESIRLLRDRKTPFVVALNKIDRIFGWKSIPDGAFRQSLKMQKKGTISEFEMRVQNTITEFAEQGLNARLYYENKNFAKYVSLVPTSAITGEGIPDLLALLITLTQTRMSSELLFLSKLECAVLEVKVIEGLGTTIDVVLSNGILKEGDRIVVCGLDGPIVTNVRALLTPQPMREMRVKSAYVHHKKIKASMGVKIVAPGLEKAIAGSRMLVVGSDDDEEELIEDVMSDLTSLQNVAKKTDRGVWVQASTLGSLEALLGFLEDSNIPVAGINIGPVHKKDVTRASTMLEKAKEYAVMLCFDVKVEKEAQELADELGVKVFKADIIYHLFDAFTDYNAKIREQKRKDQAPQAIFPCVLNIIKGAVFNKRDPIIIGCDVMEGQLRVGTPVCVVRQNPETKQNDVISLGRVASLEINRKPVDIVRKGEAGGGVAVRIDCPLGETPKMYDRHFTDADPIYSQITRTSIDVLKESFRNDVSRDEWQLIIKLKKMLDIK</sequence>
<dbReference type="EMBL" id="JAMZIH010006022">
    <property type="protein sequence ID" value="KAJ1674375.1"/>
    <property type="molecule type" value="Genomic_DNA"/>
</dbReference>
<gene>
    <name evidence="1" type="primary">FUN12_1</name>
    <name evidence="1" type="ORF">EV182_003408</name>
</gene>
<keyword evidence="2" id="KW-1185">Reference proteome</keyword>
<evidence type="ECO:0000313" key="2">
    <source>
        <dbReference type="Proteomes" id="UP001145114"/>
    </source>
</evidence>
<organism evidence="1 2">
    <name type="scientific">Spiromyces aspiralis</name>
    <dbReference type="NCBI Taxonomy" id="68401"/>
    <lineage>
        <taxon>Eukaryota</taxon>
        <taxon>Fungi</taxon>
        <taxon>Fungi incertae sedis</taxon>
        <taxon>Zoopagomycota</taxon>
        <taxon>Kickxellomycotina</taxon>
        <taxon>Kickxellomycetes</taxon>
        <taxon>Kickxellales</taxon>
        <taxon>Kickxellaceae</taxon>
        <taxon>Spiromyces</taxon>
    </lineage>
</organism>
<comment type="caution">
    <text evidence="1">The sequence shown here is derived from an EMBL/GenBank/DDBJ whole genome shotgun (WGS) entry which is preliminary data.</text>
</comment>
<reference evidence="1" key="1">
    <citation type="submission" date="2022-06" db="EMBL/GenBank/DDBJ databases">
        <title>Phylogenomic reconstructions and comparative analyses of Kickxellomycotina fungi.</title>
        <authorList>
            <person name="Reynolds N.K."/>
            <person name="Stajich J.E."/>
            <person name="Barry K."/>
            <person name="Grigoriev I.V."/>
            <person name="Crous P."/>
            <person name="Smith M.E."/>
        </authorList>
    </citation>
    <scope>NUCLEOTIDE SEQUENCE</scope>
    <source>
        <strain evidence="1">RSA 2271</strain>
    </source>
</reference>
<dbReference type="Proteomes" id="UP001145114">
    <property type="component" value="Unassembled WGS sequence"/>
</dbReference>
<accession>A0ACC1HCQ6</accession>
<name>A0ACC1HCQ6_9FUNG</name>
<proteinExistence type="predicted"/>
<protein>
    <submittedName>
        <fullName evidence="1">Eukaryotic translation initiation factor 5B</fullName>
    </submittedName>
</protein>